<dbReference type="InterPro" id="IPR046001">
    <property type="entry name" value="DUF5957"/>
</dbReference>
<keyword evidence="1" id="KW-1133">Transmembrane helix</keyword>
<organism evidence="2 3">
    <name type="scientific">Paenibacillus lautus</name>
    <name type="common">Bacillus lautus</name>
    <dbReference type="NCBI Taxonomy" id="1401"/>
    <lineage>
        <taxon>Bacteria</taxon>
        <taxon>Bacillati</taxon>
        <taxon>Bacillota</taxon>
        <taxon>Bacilli</taxon>
        <taxon>Bacillales</taxon>
        <taxon>Paenibacillaceae</taxon>
        <taxon>Paenibacillus</taxon>
    </lineage>
</organism>
<dbReference type="OrthoDB" id="2658603at2"/>
<evidence type="ECO:0000313" key="2">
    <source>
        <dbReference type="EMBL" id="OME90863.1"/>
    </source>
</evidence>
<proteinExistence type="predicted"/>
<feature type="transmembrane region" description="Helical" evidence="1">
    <location>
        <begin position="42"/>
        <end position="61"/>
    </location>
</feature>
<accession>A0A1R1AYE9</accession>
<name>A0A1R1AYE9_PAELA</name>
<dbReference type="Proteomes" id="UP000187074">
    <property type="component" value="Unassembled WGS sequence"/>
</dbReference>
<evidence type="ECO:0000313" key="3">
    <source>
        <dbReference type="Proteomes" id="UP000187074"/>
    </source>
</evidence>
<evidence type="ECO:0000256" key="1">
    <source>
        <dbReference type="SAM" id="Phobius"/>
    </source>
</evidence>
<dbReference type="Pfam" id="PF19382">
    <property type="entry name" value="DUF5957"/>
    <property type="match status" value="1"/>
</dbReference>
<dbReference type="STRING" id="1401.BK123_21180"/>
<comment type="caution">
    <text evidence="2">The sequence shown here is derived from an EMBL/GenBank/DDBJ whole genome shotgun (WGS) entry which is preliminary data.</text>
</comment>
<dbReference type="EMBL" id="MRTF01000007">
    <property type="protein sequence ID" value="OME90863.1"/>
    <property type="molecule type" value="Genomic_DNA"/>
</dbReference>
<dbReference type="RefSeq" id="WP_076324352.1">
    <property type="nucleotide sequence ID" value="NZ_JBCNGN010000015.1"/>
</dbReference>
<sequence>MKGLAVLVMALIGGYAGGLILNEVIAVMSQVLYGGDEKGLKGLKYLPVVTSALCAATLMIWRPRPCFKR</sequence>
<reference evidence="2 3" key="1">
    <citation type="submission" date="2016-11" db="EMBL/GenBank/DDBJ databases">
        <title>Paenibacillus species isolates.</title>
        <authorList>
            <person name="Beno S.M."/>
        </authorList>
    </citation>
    <scope>NUCLEOTIDE SEQUENCE [LARGE SCALE GENOMIC DNA]</scope>
    <source>
        <strain evidence="2 3">FSL F4-0100</strain>
    </source>
</reference>
<gene>
    <name evidence="2" type="ORF">BK123_21180</name>
</gene>
<keyword evidence="1" id="KW-0472">Membrane</keyword>
<keyword evidence="1" id="KW-0812">Transmembrane</keyword>
<dbReference type="AlphaFoldDB" id="A0A1R1AYE9"/>
<protein>
    <submittedName>
        <fullName evidence="2">Uncharacterized protein</fullName>
    </submittedName>
</protein>